<evidence type="ECO:0000256" key="3">
    <source>
        <dbReference type="SAM" id="MobiDB-lite"/>
    </source>
</evidence>
<feature type="transmembrane region" description="Helical" evidence="4">
    <location>
        <begin position="201"/>
        <end position="221"/>
    </location>
</feature>
<evidence type="ECO:0000313" key="7">
    <source>
        <dbReference type="Proteomes" id="UP000244855"/>
    </source>
</evidence>
<feature type="transmembrane region" description="Helical" evidence="4">
    <location>
        <begin position="136"/>
        <end position="157"/>
    </location>
</feature>
<keyword evidence="4" id="KW-0812">Transmembrane</keyword>
<dbReference type="Gene3D" id="1.20.1250.20">
    <property type="entry name" value="MFS general substrate transporter like domains"/>
    <property type="match status" value="2"/>
</dbReference>
<dbReference type="InterPro" id="IPR036259">
    <property type="entry name" value="MFS_trans_sf"/>
</dbReference>
<dbReference type="Proteomes" id="UP000244855">
    <property type="component" value="Unassembled WGS sequence"/>
</dbReference>
<feature type="transmembrane region" description="Helical" evidence="4">
    <location>
        <begin position="242"/>
        <end position="260"/>
    </location>
</feature>
<feature type="compositionally biased region" description="Polar residues" evidence="3">
    <location>
        <begin position="1"/>
        <end position="11"/>
    </location>
</feature>
<evidence type="ECO:0000256" key="4">
    <source>
        <dbReference type="SAM" id="Phobius"/>
    </source>
</evidence>
<feature type="transmembrane region" description="Helical" evidence="4">
    <location>
        <begin position="280"/>
        <end position="298"/>
    </location>
</feature>
<name>A0A2V1E9B4_9PLEO</name>
<evidence type="ECO:0000256" key="2">
    <source>
        <dbReference type="ARBA" id="ARBA00006727"/>
    </source>
</evidence>
<feature type="transmembrane region" description="Helical" evidence="4">
    <location>
        <begin position="310"/>
        <end position="330"/>
    </location>
</feature>
<comment type="subcellular location">
    <subcellularLocation>
        <location evidence="1">Membrane</location>
        <topology evidence="1">Multi-pass membrane protein</topology>
    </subcellularLocation>
</comment>
<comment type="similarity">
    <text evidence="2">Belongs to the major facilitator superfamily. Monocarboxylate porter (TC 2.A.1.13) family.</text>
</comment>
<dbReference type="PANTHER" id="PTHR11360:SF302">
    <property type="entry name" value="MAJOR FACILITATOR SUPERFAMILY (MFS) PROFILE DOMAIN-CONTAINING PROTEIN"/>
    <property type="match status" value="1"/>
</dbReference>
<dbReference type="GO" id="GO:0016020">
    <property type="term" value="C:membrane"/>
    <property type="evidence" value="ECO:0007669"/>
    <property type="project" value="UniProtKB-SubCell"/>
</dbReference>
<dbReference type="InterPro" id="IPR020846">
    <property type="entry name" value="MFS_dom"/>
</dbReference>
<feature type="transmembrane region" description="Helical" evidence="4">
    <location>
        <begin position="169"/>
        <end position="189"/>
    </location>
</feature>
<dbReference type="PANTHER" id="PTHR11360">
    <property type="entry name" value="MONOCARBOXYLATE TRANSPORTER"/>
    <property type="match status" value="1"/>
</dbReference>
<dbReference type="EMBL" id="KZ805305">
    <property type="protein sequence ID" value="PVI07121.1"/>
    <property type="molecule type" value="Genomic_DNA"/>
</dbReference>
<dbReference type="GO" id="GO:0022857">
    <property type="term" value="F:transmembrane transporter activity"/>
    <property type="evidence" value="ECO:0007669"/>
    <property type="project" value="InterPro"/>
</dbReference>
<dbReference type="InterPro" id="IPR011701">
    <property type="entry name" value="MFS"/>
</dbReference>
<reference evidence="6 7" key="1">
    <citation type="journal article" date="2018" name="Sci. Rep.">
        <title>Comparative genomics provides insights into the lifestyle and reveals functional heterogeneity of dark septate endophytic fungi.</title>
        <authorList>
            <person name="Knapp D.G."/>
            <person name="Nemeth J.B."/>
            <person name="Barry K."/>
            <person name="Hainaut M."/>
            <person name="Henrissat B."/>
            <person name="Johnson J."/>
            <person name="Kuo A."/>
            <person name="Lim J.H.P."/>
            <person name="Lipzen A."/>
            <person name="Nolan M."/>
            <person name="Ohm R.A."/>
            <person name="Tamas L."/>
            <person name="Grigoriev I.V."/>
            <person name="Spatafora J.W."/>
            <person name="Nagy L.G."/>
            <person name="Kovacs G.M."/>
        </authorList>
    </citation>
    <scope>NUCLEOTIDE SEQUENCE [LARGE SCALE GENOMIC DNA]</scope>
    <source>
        <strain evidence="6 7">DSE2036</strain>
    </source>
</reference>
<feature type="transmembrane region" description="Helical" evidence="4">
    <location>
        <begin position="113"/>
        <end position="130"/>
    </location>
</feature>
<feature type="domain" description="Major facilitator superfamily (MFS) profile" evidence="5">
    <location>
        <begin position="244"/>
        <end position="443"/>
    </location>
</feature>
<feature type="transmembrane region" description="Helical" evidence="4">
    <location>
        <begin position="368"/>
        <end position="392"/>
    </location>
</feature>
<dbReference type="InterPro" id="IPR050327">
    <property type="entry name" value="Proton-linked_MCT"/>
</dbReference>
<feature type="region of interest" description="Disordered" evidence="3">
    <location>
        <begin position="1"/>
        <end position="23"/>
    </location>
</feature>
<protein>
    <submittedName>
        <fullName evidence="6">MFS general substrate transporter</fullName>
    </submittedName>
</protein>
<keyword evidence="7" id="KW-1185">Reference proteome</keyword>
<keyword evidence="4" id="KW-1133">Transmembrane helix</keyword>
<evidence type="ECO:0000313" key="6">
    <source>
        <dbReference type="EMBL" id="PVI07121.1"/>
    </source>
</evidence>
<evidence type="ECO:0000259" key="5">
    <source>
        <dbReference type="PROSITE" id="PS50850"/>
    </source>
</evidence>
<feature type="transmembrane region" description="Helical" evidence="4">
    <location>
        <begin position="33"/>
        <end position="54"/>
    </location>
</feature>
<feature type="transmembrane region" description="Helical" evidence="4">
    <location>
        <begin position="412"/>
        <end position="432"/>
    </location>
</feature>
<dbReference type="AlphaFoldDB" id="A0A2V1E9B4"/>
<keyword evidence="4" id="KW-0472">Membrane</keyword>
<dbReference type="PROSITE" id="PS50850">
    <property type="entry name" value="MFS"/>
    <property type="match status" value="1"/>
</dbReference>
<sequence length="443" mass="47823">MSVSEQSTVDRGNSIEEEKNTSGEITKEQKWKVLIATSTSSFWVIGLMQSFGIWQRHYGSQAAVKDGIIRQSNMIERPVISTIGSFGNGGLIAAFAILYFPYLPRFGKRIREICIIATTLMAVGFGTAAASTHLWMLLLTQGLLVGLGGGIFLSTLAPILPEYFDKHSGLAQGVSLASASAGGTVLSLATPELLDHIGSRATLGVMCSISIILGAIVSALAQPPRRFTRRSNKMVNWKTFKDPMFTLLFLANLLHPLSVSNPATFGPEFSEALGLSKQRGSVILAIVSAVGLPARLVTGHVSDLVGHQNMLLLATAVYAVGVWGFWYSAAAIKSEGLWIGFSVLYGIINGTFNTVVNSAQKRLFGDEVYYPYNGAMTSIRGIGYFISLPIAGSLVRRVEDDKLDTEAFKKPICYTGIVLTLSVACLVSVRSLDGKRVGWKWAR</sequence>
<dbReference type="Pfam" id="PF07690">
    <property type="entry name" value="MFS_1"/>
    <property type="match status" value="1"/>
</dbReference>
<dbReference type="OrthoDB" id="6499973at2759"/>
<feature type="transmembrane region" description="Helical" evidence="4">
    <location>
        <begin position="79"/>
        <end position="101"/>
    </location>
</feature>
<proteinExistence type="inferred from homology"/>
<evidence type="ECO:0000256" key="1">
    <source>
        <dbReference type="ARBA" id="ARBA00004141"/>
    </source>
</evidence>
<feature type="compositionally biased region" description="Basic and acidic residues" evidence="3">
    <location>
        <begin position="13"/>
        <end position="23"/>
    </location>
</feature>
<feature type="transmembrane region" description="Helical" evidence="4">
    <location>
        <begin position="336"/>
        <end position="356"/>
    </location>
</feature>
<accession>A0A2V1E9B4</accession>
<gene>
    <name evidence="6" type="ORF">DM02DRAFT_513264</name>
</gene>
<dbReference type="SUPFAM" id="SSF103473">
    <property type="entry name" value="MFS general substrate transporter"/>
    <property type="match status" value="1"/>
</dbReference>
<organism evidence="6 7">
    <name type="scientific">Periconia macrospinosa</name>
    <dbReference type="NCBI Taxonomy" id="97972"/>
    <lineage>
        <taxon>Eukaryota</taxon>
        <taxon>Fungi</taxon>
        <taxon>Dikarya</taxon>
        <taxon>Ascomycota</taxon>
        <taxon>Pezizomycotina</taxon>
        <taxon>Dothideomycetes</taxon>
        <taxon>Pleosporomycetidae</taxon>
        <taxon>Pleosporales</taxon>
        <taxon>Massarineae</taxon>
        <taxon>Periconiaceae</taxon>
        <taxon>Periconia</taxon>
    </lineage>
</organism>